<dbReference type="EMBL" id="MU629848">
    <property type="protein sequence ID" value="KAJ1254960.1"/>
    <property type="molecule type" value="Genomic_DNA"/>
</dbReference>
<name>A0A9W7X9D9_9POAL</name>
<accession>A0A9W7X9D9</accession>
<evidence type="ECO:0000313" key="2">
    <source>
        <dbReference type="EMBL" id="KAJ1254960.1"/>
    </source>
</evidence>
<proteinExistence type="predicted"/>
<feature type="compositionally biased region" description="Low complexity" evidence="1">
    <location>
        <begin position="53"/>
        <end position="86"/>
    </location>
</feature>
<protein>
    <submittedName>
        <fullName evidence="2">Uncharacterized protein</fullName>
    </submittedName>
</protein>
<comment type="caution">
    <text evidence="2">The sequence shown here is derived from an EMBL/GenBank/DDBJ whole genome shotgun (WGS) entry which is preliminary data.</text>
</comment>
<dbReference type="Proteomes" id="UP001164776">
    <property type="component" value="Unassembled WGS sequence"/>
</dbReference>
<dbReference type="AlphaFoldDB" id="A0A9W7X9D9"/>
<keyword evidence="3" id="KW-1185">Reference proteome</keyword>
<organism evidence="2 3">
    <name type="scientific">Paspalum vaginatum</name>
    <name type="common">seashore paspalum</name>
    <dbReference type="NCBI Taxonomy" id="158149"/>
    <lineage>
        <taxon>Eukaryota</taxon>
        <taxon>Viridiplantae</taxon>
        <taxon>Streptophyta</taxon>
        <taxon>Embryophyta</taxon>
        <taxon>Tracheophyta</taxon>
        <taxon>Spermatophyta</taxon>
        <taxon>Magnoliopsida</taxon>
        <taxon>Liliopsida</taxon>
        <taxon>Poales</taxon>
        <taxon>Poaceae</taxon>
        <taxon>PACMAD clade</taxon>
        <taxon>Panicoideae</taxon>
        <taxon>Andropogonodae</taxon>
        <taxon>Paspaleae</taxon>
        <taxon>Paspalinae</taxon>
        <taxon>Paspalum</taxon>
    </lineage>
</organism>
<feature type="region of interest" description="Disordered" evidence="1">
    <location>
        <begin position="126"/>
        <end position="214"/>
    </location>
</feature>
<feature type="compositionally biased region" description="Basic residues" evidence="1">
    <location>
        <begin position="157"/>
        <end position="180"/>
    </location>
</feature>
<feature type="region of interest" description="Disordered" evidence="1">
    <location>
        <begin position="18"/>
        <end position="111"/>
    </location>
</feature>
<sequence length="214" mass="23654">MEWPPHRTWDTVRSFLASTRGQADERACGRLTRGGRGRWSRDPEKGSDGTAGRARPSTARLPAPLRAPPRSSMSSSCRTSSHSSTTCRRRTPAAAPLQRRLLPDTSARGRGFHGRRRCLLLDYSSEAPLGAGDDGTRQPQGRVGAEPRREPTVWWPARRRGSGRRRARHRRGRSRRRHGRGGAGPRRPPRRGEEAGSGGPNAEEGRRGRIRAGP</sequence>
<evidence type="ECO:0000256" key="1">
    <source>
        <dbReference type="SAM" id="MobiDB-lite"/>
    </source>
</evidence>
<evidence type="ECO:0000313" key="3">
    <source>
        <dbReference type="Proteomes" id="UP001164776"/>
    </source>
</evidence>
<reference evidence="2 3" key="1">
    <citation type="submission" date="2022-10" db="EMBL/GenBank/DDBJ databases">
        <title>WGS assembly of Paspalum vaginatum 540-79.</title>
        <authorList>
            <person name="Sun G."/>
            <person name="Wase N."/>
            <person name="Shu S."/>
            <person name="Jenkins J."/>
            <person name="Zhou B."/>
            <person name="Torres-Rodriguez J."/>
            <person name="Chen C."/>
            <person name="Sandor L."/>
            <person name="Plott C."/>
            <person name="Yoshinga Y."/>
            <person name="Daum C."/>
            <person name="Qi P."/>
            <person name="Barry K."/>
            <person name="Lipzen A."/>
            <person name="Berry L."/>
            <person name="Pedersen C."/>
            <person name="Gottilla T."/>
            <person name="Foltz A."/>
            <person name="Yu H."/>
            <person name="O'Malley R."/>
            <person name="Zhang C."/>
            <person name="Devos K."/>
            <person name="Sigmon B."/>
            <person name="Yu B."/>
            <person name="Obata T."/>
            <person name="Schmutz J."/>
            <person name="Schnable J."/>
        </authorList>
    </citation>
    <scope>NUCLEOTIDE SEQUENCE [LARGE SCALE GENOMIC DNA]</scope>
    <source>
        <strain evidence="3">cv. 540-79</strain>
    </source>
</reference>
<gene>
    <name evidence="2" type="ORF">BS78_K304900</name>
</gene>